<proteinExistence type="predicted"/>
<name>A0A382AQU1_9ZZZZ</name>
<sequence>MWYEPEKYHRKLESINEQSLQLKGSLDDKQAKISLVKFLRSNLGFTTELISGVKLAAYQEI</sequence>
<protein>
    <submittedName>
        <fullName evidence="1">Uncharacterized protein</fullName>
    </submittedName>
</protein>
<dbReference type="AlphaFoldDB" id="A0A382AQU1"/>
<reference evidence="1" key="1">
    <citation type="submission" date="2018-05" db="EMBL/GenBank/DDBJ databases">
        <authorList>
            <person name="Lanie J.A."/>
            <person name="Ng W.-L."/>
            <person name="Kazmierczak K.M."/>
            <person name="Andrzejewski T.M."/>
            <person name="Davidsen T.M."/>
            <person name="Wayne K.J."/>
            <person name="Tettelin H."/>
            <person name="Glass J.I."/>
            <person name="Rusch D."/>
            <person name="Podicherti R."/>
            <person name="Tsui H.-C.T."/>
            <person name="Winkler M.E."/>
        </authorList>
    </citation>
    <scope>NUCLEOTIDE SEQUENCE</scope>
</reference>
<gene>
    <name evidence="1" type="ORF">METZ01_LOCUS156608</name>
</gene>
<feature type="non-terminal residue" evidence="1">
    <location>
        <position position="61"/>
    </location>
</feature>
<evidence type="ECO:0000313" key="1">
    <source>
        <dbReference type="EMBL" id="SVB03754.1"/>
    </source>
</evidence>
<dbReference type="EMBL" id="UINC01026390">
    <property type="protein sequence ID" value="SVB03754.1"/>
    <property type="molecule type" value="Genomic_DNA"/>
</dbReference>
<organism evidence="1">
    <name type="scientific">marine metagenome</name>
    <dbReference type="NCBI Taxonomy" id="408172"/>
    <lineage>
        <taxon>unclassified sequences</taxon>
        <taxon>metagenomes</taxon>
        <taxon>ecological metagenomes</taxon>
    </lineage>
</organism>
<accession>A0A382AQU1</accession>